<dbReference type="PANTHER" id="PTHR42966:SF3">
    <property type="entry name" value="BLR5971 PROTEIN"/>
    <property type="match status" value="1"/>
</dbReference>
<dbReference type="GO" id="GO:0016051">
    <property type="term" value="P:carbohydrate biosynthetic process"/>
    <property type="evidence" value="ECO:0007669"/>
    <property type="project" value="InterPro"/>
</dbReference>
<feature type="domain" description="PseI/NeuA/B-like" evidence="1">
    <location>
        <begin position="24"/>
        <end position="260"/>
    </location>
</feature>
<organism evidence="2">
    <name type="scientific">viral metagenome</name>
    <dbReference type="NCBI Taxonomy" id="1070528"/>
    <lineage>
        <taxon>unclassified sequences</taxon>
        <taxon>metagenomes</taxon>
        <taxon>organismal metagenomes</taxon>
    </lineage>
</organism>
<dbReference type="EMBL" id="MT141265">
    <property type="protein sequence ID" value="QJA57284.1"/>
    <property type="molecule type" value="Genomic_DNA"/>
</dbReference>
<gene>
    <name evidence="2" type="ORF">MM415B01667_0010</name>
</gene>
<proteinExistence type="predicted"/>
<evidence type="ECO:0000313" key="2">
    <source>
        <dbReference type="EMBL" id="QJA57284.1"/>
    </source>
</evidence>
<dbReference type="PANTHER" id="PTHR42966">
    <property type="entry name" value="N-ACETYLNEURAMINATE SYNTHASE"/>
    <property type="match status" value="1"/>
</dbReference>
<dbReference type="Pfam" id="PF03102">
    <property type="entry name" value="NeuB"/>
    <property type="match status" value="1"/>
</dbReference>
<sequence length="280" mass="31850">MRTTIIVAEVGINHNGDINIAKKLIDGAIFCGVDIVKFQKRTINKVYSKEELDKPRESPWGTTNREQKLGLEFGEKEYDEIDRYCKEKGILWTASPWDLESVDFLSKYKLEYMKIPSARLGHEELIEKIAKLGKYTFISTGMSTLEEIGEVVSTFRNYECPFELMHCNSEYPLPHTKANLLMIKTLREMFNCKVGYSCHTADLITPCSAVVLGATSIEKHITLSRAMYGSDQSASVEVMGFYKLVDYIRSIEQALGNGEKTITEAEMNGRKKLWRDKDVG</sequence>
<evidence type="ECO:0000259" key="1">
    <source>
        <dbReference type="Pfam" id="PF03102"/>
    </source>
</evidence>
<dbReference type="SUPFAM" id="SSF51569">
    <property type="entry name" value="Aldolase"/>
    <property type="match status" value="1"/>
</dbReference>
<dbReference type="InterPro" id="IPR013132">
    <property type="entry name" value="PseI/NeuA/B-like_N"/>
</dbReference>
<dbReference type="InterPro" id="IPR013785">
    <property type="entry name" value="Aldolase_TIM"/>
</dbReference>
<dbReference type="InterPro" id="IPR051690">
    <property type="entry name" value="PseI-like"/>
</dbReference>
<name>A0A6M3IIP5_9ZZZZ</name>
<accession>A0A6M3IIP5</accession>
<dbReference type="Gene3D" id="3.20.20.70">
    <property type="entry name" value="Aldolase class I"/>
    <property type="match status" value="1"/>
</dbReference>
<reference evidence="2" key="1">
    <citation type="submission" date="2020-03" db="EMBL/GenBank/DDBJ databases">
        <title>The deep terrestrial virosphere.</title>
        <authorList>
            <person name="Holmfeldt K."/>
            <person name="Nilsson E."/>
            <person name="Simone D."/>
            <person name="Lopez-Fernandez M."/>
            <person name="Wu X."/>
            <person name="de Brujin I."/>
            <person name="Lundin D."/>
            <person name="Andersson A."/>
            <person name="Bertilsson S."/>
            <person name="Dopson M."/>
        </authorList>
    </citation>
    <scope>NUCLEOTIDE SEQUENCE</scope>
    <source>
        <strain evidence="2">MM415B01667</strain>
    </source>
</reference>
<protein>
    <submittedName>
        <fullName evidence="2">Putative N-acetylneuraminate synthase</fullName>
    </submittedName>
</protein>
<dbReference type="AlphaFoldDB" id="A0A6M3IIP5"/>
<dbReference type="GO" id="GO:0047444">
    <property type="term" value="F:N-acylneuraminate-9-phosphate synthase activity"/>
    <property type="evidence" value="ECO:0007669"/>
    <property type="project" value="TreeGrafter"/>
</dbReference>